<evidence type="ECO:0000313" key="2">
    <source>
        <dbReference type="EMBL" id="CAH0524635.1"/>
    </source>
</evidence>
<dbReference type="Gene3D" id="3.30.70.2970">
    <property type="entry name" value="Protein of unknown function (DUF541), domain 2"/>
    <property type="match status" value="1"/>
</dbReference>
<keyword evidence="1" id="KW-0732">Signal</keyword>
<organism evidence="2 3">
    <name type="scientific">Vibrio hippocampi</name>
    <dbReference type="NCBI Taxonomy" id="654686"/>
    <lineage>
        <taxon>Bacteria</taxon>
        <taxon>Pseudomonadati</taxon>
        <taxon>Pseudomonadota</taxon>
        <taxon>Gammaproteobacteria</taxon>
        <taxon>Vibrionales</taxon>
        <taxon>Vibrionaceae</taxon>
        <taxon>Vibrio</taxon>
    </lineage>
</organism>
<dbReference type="Proteomes" id="UP000838160">
    <property type="component" value="Unassembled WGS sequence"/>
</dbReference>
<dbReference type="InterPro" id="IPR007497">
    <property type="entry name" value="SIMPL/DUF541"/>
</dbReference>
<dbReference type="EMBL" id="CAKLCM010000001">
    <property type="protein sequence ID" value="CAH0524635.1"/>
    <property type="molecule type" value="Genomic_DNA"/>
</dbReference>
<feature type="signal peptide" evidence="1">
    <location>
        <begin position="1"/>
        <end position="22"/>
    </location>
</feature>
<gene>
    <name evidence="2" type="ORF">VHP8226_00483</name>
</gene>
<proteinExistence type="predicted"/>
<dbReference type="Pfam" id="PF04402">
    <property type="entry name" value="SIMPL"/>
    <property type="match status" value="1"/>
</dbReference>
<dbReference type="Gene3D" id="3.30.110.170">
    <property type="entry name" value="Protein of unknown function (DUF541), domain 1"/>
    <property type="match status" value="1"/>
</dbReference>
<name>A0ABM8ZEK4_9VIBR</name>
<reference evidence="2" key="1">
    <citation type="submission" date="2021-12" db="EMBL/GenBank/DDBJ databases">
        <authorList>
            <person name="Rodrigo-Torres L."/>
            <person name="Arahal R. D."/>
            <person name="Lucena T."/>
        </authorList>
    </citation>
    <scope>NUCLEOTIDE SEQUENCE</scope>
    <source>
        <strain evidence="2">CECT 8226</strain>
    </source>
</reference>
<dbReference type="PANTHER" id="PTHR34387:SF1">
    <property type="entry name" value="PERIPLASMIC IMMUNOGENIC PROTEIN"/>
    <property type="match status" value="1"/>
</dbReference>
<feature type="chain" id="PRO_5046491049" evidence="1">
    <location>
        <begin position="23"/>
        <end position="233"/>
    </location>
</feature>
<evidence type="ECO:0000256" key="1">
    <source>
        <dbReference type="SAM" id="SignalP"/>
    </source>
</evidence>
<protein>
    <submittedName>
        <fullName evidence="2">26 kDa periplasmic immunogenic protein</fullName>
    </submittedName>
</protein>
<dbReference type="InterPro" id="IPR052022">
    <property type="entry name" value="26kDa_periplasmic_antigen"/>
</dbReference>
<comment type="caution">
    <text evidence="2">The sequence shown here is derived from an EMBL/GenBank/DDBJ whole genome shotgun (WGS) entry which is preliminary data.</text>
</comment>
<accession>A0ABM8ZEK4</accession>
<evidence type="ECO:0000313" key="3">
    <source>
        <dbReference type="Proteomes" id="UP000838160"/>
    </source>
</evidence>
<keyword evidence="3" id="KW-1185">Reference proteome</keyword>
<dbReference type="PANTHER" id="PTHR34387">
    <property type="entry name" value="SLR1258 PROTEIN"/>
    <property type="match status" value="1"/>
</dbReference>
<dbReference type="NCBIfam" id="NF008299">
    <property type="entry name" value="PRK11087.1"/>
    <property type="match status" value="1"/>
</dbReference>
<sequence length="233" mass="25987">MMKPVMTLSALLLSVCSLNTLAAEPSFPHLSTSGYGEIEVTPDMAEFTVRIVKTELDAEKAKKRVDAIVDNFIAGLTAKGVKKESFTSSNLYISPEYQYPERGKQELVGYQASRTMTVKVEQLDRLNLYLDLALASGINQVDNIQLKVRDQGQYQQAARLAAIKDAQTKAASLAQGFGYDLGQVWRIVYRQPSNQPVLMRSMAMDSNVESASYQDSLIKIHDRVEVIYQIEQP</sequence>